<keyword evidence="2" id="KW-1185">Reference proteome</keyword>
<dbReference type="AlphaFoldDB" id="A0A151PHS3"/>
<proteinExistence type="predicted"/>
<dbReference type="Proteomes" id="UP000050525">
    <property type="component" value="Unassembled WGS sequence"/>
</dbReference>
<gene>
    <name evidence="1" type="ORF">Y1Q_0004065</name>
</gene>
<protein>
    <submittedName>
        <fullName evidence="1">Uncharacterized protein</fullName>
    </submittedName>
</protein>
<sequence length="115" mass="13560">MSDWSKQMQSIDWSVDQLANPNCTHKQQSCFIAYWIKELSGSEQAIQEIIELTKFSKRTELSQLQLQVPSLQQLQEDFPTGYSLQHSNWERNRLGIIFSSYFQEGSPVYFQFIHH</sequence>
<evidence type="ECO:0000313" key="1">
    <source>
        <dbReference type="EMBL" id="KYO48667.1"/>
    </source>
</evidence>
<evidence type="ECO:0000313" key="2">
    <source>
        <dbReference type="Proteomes" id="UP000050525"/>
    </source>
</evidence>
<reference evidence="1 2" key="1">
    <citation type="journal article" date="2012" name="Genome Biol.">
        <title>Sequencing three crocodilian genomes to illuminate the evolution of archosaurs and amniotes.</title>
        <authorList>
            <person name="St John J.A."/>
            <person name="Braun E.L."/>
            <person name="Isberg S.R."/>
            <person name="Miles L.G."/>
            <person name="Chong A.Y."/>
            <person name="Gongora J."/>
            <person name="Dalzell P."/>
            <person name="Moran C."/>
            <person name="Bed'hom B."/>
            <person name="Abzhanov A."/>
            <person name="Burgess S.C."/>
            <person name="Cooksey A.M."/>
            <person name="Castoe T.A."/>
            <person name="Crawford N.G."/>
            <person name="Densmore L.D."/>
            <person name="Drew J.C."/>
            <person name="Edwards S.V."/>
            <person name="Faircloth B.C."/>
            <person name="Fujita M.K."/>
            <person name="Greenwold M.J."/>
            <person name="Hoffmann F.G."/>
            <person name="Howard J.M."/>
            <person name="Iguchi T."/>
            <person name="Janes D.E."/>
            <person name="Khan S.Y."/>
            <person name="Kohno S."/>
            <person name="de Koning A.J."/>
            <person name="Lance S.L."/>
            <person name="McCarthy F.M."/>
            <person name="McCormack J.E."/>
            <person name="Merchant M.E."/>
            <person name="Peterson D.G."/>
            <person name="Pollock D.D."/>
            <person name="Pourmand N."/>
            <person name="Raney B.J."/>
            <person name="Roessler K.A."/>
            <person name="Sanford J.R."/>
            <person name="Sawyer R.H."/>
            <person name="Schmidt C.J."/>
            <person name="Triplett E.W."/>
            <person name="Tuberville T.D."/>
            <person name="Venegas-Anaya M."/>
            <person name="Howard J.T."/>
            <person name="Jarvis E.D."/>
            <person name="Guillette L.J.Jr."/>
            <person name="Glenn T.C."/>
            <person name="Green R.E."/>
            <person name="Ray D.A."/>
        </authorList>
    </citation>
    <scope>NUCLEOTIDE SEQUENCE [LARGE SCALE GENOMIC DNA]</scope>
    <source>
        <strain evidence="1">KSC_2009_1</strain>
    </source>
</reference>
<comment type="caution">
    <text evidence="1">The sequence shown here is derived from an EMBL/GenBank/DDBJ whole genome shotgun (WGS) entry which is preliminary data.</text>
</comment>
<organism evidence="1 2">
    <name type="scientific">Alligator mississippiensis</name>
    <name type="common">American alligator</name>
    <dbReference type="NCBI Taxonomy" id="8496"/>
    <lineage>
        <taxon>Eukaryota</taxon>
        <taxon>Metazoa</taxon>
        <taxon>Chordata</taxon>
        <taxon>Craniata</taxon>
        <taxon>Vertebrata</taxon>
        <taxon>Euteleostomi</taxon>
        <taxon>Archelosauria</taxon>
        <taxon>Archosauria</taxon>
        <taxon>Crocodylia</taxon>
        <taxon>Alligatoridae</taxon>
        <taxon>Alligatorinae</taxon>
        <taxon>Alligator</taxon>
    </lineage>
</organism>
<accession>A0A151PHS3</accession>
<name>A0A151PHS3_ALLMI</name>
<dbReference type="EMBL" id="AKHW03000179">
    <property type="protein sequence ID" value="KYO48667.1"/>
    <property type="molecule type" value="Genomic_DNA"/>
</dbReference>